<sequence>MSDVEVEGSYFKYDLKLFTTQGEDAIREVFDFVEDVCNLTITPVSEAAGEAAEEVADLPAATSDIAAEDVSTEQEQALEEEPVTAQAEMPSEEPEPPTAPATSPNEAPKDAKAKAKSAQPRATVRVDLERVDRLINLVGELVINQAMLSDNLADIEMPPHSSLSTGLDEFKHLTRQIQESVMAIRAQPVQPLFQRMSRIVREAASATGKKVKLVLHGEHTEVDKTVIERLTDPLTHMIRNAVDHGLESTEKRLAAGKSEFGTVTLTAGHRSGRVVIEVSDDGGGINRPKVKQIAIDKGLIPADADLTPSEIDNLLFMPGFSTAQEVSDLSGRGVGMDVVKRAITSLGGRISITSDPGNGSTFSISLPLTLAVLDGMIVSVSGETLVVPITAIVETMKPAASDIHDVGSGAYVVSIRGRMVPVVDIGVALGYRNQAPNLSQSVIMLLEGEDGRLFALSVDNIQDQRQVVIKGLEKNYGEIPGIAAATILGDGRIALIIDPDSLARSSDDRLQPMDYKVA</sequence>
<comment type="catalytic activity">
    <reaction evidence="1">
        <text>ATP + protein L-histidine = ADP + protein N-phospho-L-histidine.</text>
        <dbReference type="EC" id="2.7.13.3"/>
    </reaction>
</comment>
<dbReference type="SUPFAM" id="SSF47384">
    <property type="entry name" value="Homodimeric domain of signal transducing histidine kinase"/>
    <property type="match status" value="1"/>
</dbReference>
<evidence type="ECO:0000256" key="9">
    <source>
        <dbReference type="ARBA" id="ARBA00023012"/>
    </source>
</evidence>
<dbReference type="OrthoDB" id="9803176at2"/>
<dbReference type="SMART" id="SM00387">
    <property type="entry name" value="HATPase_c"/>
    <property type="match status" value="1"/>
</dbReference>
<dbReference type="PANTHER" id="PTHR43395">
    <property type="entry name" value="SENSOR HISTIDINE KINASE CHEA"/>
    <property type="match status" value="1"/>
</dbReference>
<dbReference type="Gene3D" id="2.30.30.40">
    <property type="entry name" value="SH3 Domains"/>
    <property type="match status" value="1"/>
</dbReference>
<organism evidence="14 15">
    <name type="scientific">Parvularcula bermudensis (strain ATCC BAA-594 / HTCC2503 / KCTC 12087)</name>
    <dbReference type="NCBI Taxonomy" id="314260"/>
    <lineage>
        <taxon>Bacteria</taxon>
        <taxon>Pseudomonadati</taxon>
        <taxon>Pseudomonadota</taxon>
        <taxon>Alphaproteobacteria</taxon>
        <taxon>Parvularculales</taxon>
        <taxon>Parvularculaceae</taxon>
        <taxon>Parvularcula</taxon>
    </lineage>
</organism>
<dbReference type="AlphaFoldDB" id="E0TFX4"/>
<dbReference type="InterPro" id="IPR005467">
    <property type="entry name" value="His_kinase_dom"/>
</dbReference>
<evidence type="ECO:0000256" key="1">
    <source>
        <dbReference type="ARBA" id="ARBA00000085"/>
    </source>
</evidence>
<dbReference type="HOGENOM" id="CLU_000650_3_0_5"/>
<dbReference type="SUPFAM" id="SSF55874">
    <property type="entry name" value="ATPase domain of HSP90 chaperone/DNA topoisomerase II/histidine kinase"/>
    <property type="match status" value="1"/>
</dbReference>
<feature type="compositionally biased region" description="Acidic residues" evidence="11">
    <location>
        <begin position="67"/>
        <end position="82"/>
    </location>
</feature>
<evidence type="ECO:0000256" key="4">
    <source>
        <dbReference type="ARBA" id="ARBA00022500"/>
    </source>
</evidence>
<reference evidence="15" key="1">
    <citation type="submission" date="2010-08" db="EMBL/GenBank/DDBJ databases">
        <title>Genome sequence of Parvularcula bermudensis HTCC2503.</title>
        <authorList>
            <person name="Kang D.-M."/>
            <person name="Oh H.-M."/>
            <person name="Cho J.-C."/>
        </authorList>
    </citation>
    <scope>NUCLEOTIDE SEQUENCE [LARGE SCALE GENOMIC DNA]</scope>
    <source>
        <strain evidence="15">ATCC BAA-594 / HTCC2503 / KCTC 12087</strain>
    </source>
</reference>
<accession>E0TFX4</accession>
<keyword evidence="4" id="KW-0145">Chemotaxis</keyword>
<dbReference type="SMART" id="SM01231">
    <property type="entry name" value="H-kinase_dim"/>
    <property type="match status" value="1"/>
</dbReference>
<keyword evidence="5" id="KW-0597">Phosphoprotein</keyword>
<keyword evidence="15" id="KW-1185">Reference proteome</keyword>
<keyword evidence="9" id="KW-0902">Two-component regulatory system</keyword>
<evidence type="ECO:0000256" key="10">
    <source>
        <dbReference type="ARBA" id="ARBA00035100"/>
    </source>
</evidence>
<dbReference type="PROSITE" id="PS50851">
    <property type="entry name" value="CHEW"/>
    <property type="match status" value="1"/>
</dbReference>
<dbReference type="KEGG" id="pbr:PB2503_07589"/>
<evidence type="ECO:0000256" key="11">
    <source>
        <dbReference type="SAM" id="MobiDB-lite"/>
    </source>
</evidence>
<dbReference type="Gene3D" id="1.10.287.560">
    <property type="entry name" value="Histidine kinase CheA-like, homodimeric domain"/>
    <property type="match status" value="1"/>
</dbReference>
<dbReference type="CDD" id="cd16916">
    <property type="entry name" value="HATPase_CheA-like"/>
    <property type="match status" value="1"/>
</dbReference>
<dbReference type="RefSeq" id="WP_013300547.1">
    <property type="nucleotide sequence ID" value="NC_014414.1"/>
</dbReference>
<evidence type="ECO:0000313" key="14">
    <source>
        <dbReference type="EMBL" id="ADM09573.1"/>
    </source>
</evidence>
<dbReference type="Pfam" id="PF01584">
    <property type="entry name" value="CheW"/>
    <property type="match status" value="1"/>
</dbReference>
<proteinExistence type="predicted"/>
<dbReference type="InterPro" id="IPR036890">
    <property type="entry name" value="HATPase_C_sf"/>
</dbReference>
<dbReference type="InterPro" id="IPR051315">
    <property type="entry name" value="Bact_Chemotaxis_CheA"/>
</dbReference>
<dbReference type="InterPro" id="IPR036097">
    <property type="entry name" value="HisK_dim/P_sf"/>
</dbReference>
<dbReference type="InterPro" id="IPR004105">
    <property type="entry name" value="CheA-like_dim"/>
</dbReference>
<dbReference type="PROSITE" id="PS50109">
    <property type="entry name" value="HIS_KIN"/>
    <property type="match status" value="1"/>
</dbReference>
<dbReference type="SMART" id="SM00260">
    <property type="entry name" value="CheW"/>
    <property type="match status" value="1"/>
</dbReference>
<dbReference type="eggNOG" id="COG0643">
    <property type="taxonomic scope" value="Bacteria"/>
</dbReference>
<keyword evidence="6" id="KW-0808">Transferase</keyword>
<dbReference type="GO" id="GO:0000155">
    <property type="term" value="F:phosphorelay sensor kinase activity"/>
    <property type="evidence" value="ECO:0007669"/>
    <property type="project" value="InterPro"/>
</dbReference>
<dbReference type="CDD" id="cd00731">
    <property type="entry name" value="CheA_reg"/>
    <property type="match status" value="1"/>
</dbReference>
<evidence type="ECO:0000313" key="15">
    <source>
        <dbReference type="Proteomes" id="UP000001302"/>
    </source>
</evidence>
<keyword evidence="8" id="KW-0547">Nucleotide-binding</keyword>
<dbReference type="FunFam" id="3.30.565.10:FF:000016">
    <property type="entry name" value="Chemotaxis protein CheA, putative"/>
    <property type="match status" value="1"/>
</dbReference>
<evidence type="ECO:0000256" key="8">
    <source>
        <dbReference type="ARBA" id="ARBA00022840"/>
    </source>
</evidence>
<dbReference type="InterPro" id="IPR002545">
    <property type="entry name" value="CheW-lke_dom"/>
</dbReference>
<evidence type="ECO:0000256" key="3">
    <source>
        <dbReference type="ARBA" id="ARBA00021495"/>
    </source>
</evidence>
<feature type="region of interest" description="Disordered" evidence="11">
    <location>
        <begin position="67"/>
        <end position="122"/>
    </location>
</feature>
<reference evidence="14 15" key="2">
    <citation type="journal article" date="2011" name="J. Bacteriol.">
        <title>Complete genome sequence of strain HTCC2503T of Parvularcula bermudensis, the type species of the order "Parvularculales" in the class Alphaproteobacteria.</title>
        <authorList>
            <person name="Oh H.M."/>
            <person name="Kang I."/>
            <person name="Vergin K.L."/>
            <person name="Kang D."/>
            <person name="Rhee K.H."/>
            <person name="Giovannoni S.J."/>
            <person name="Cho J.C."/>
        </authorList>
    </citation>
    <scope>NUCLEOTIDE SEQUENCE [LARGE SCALE GENOMIC DNA]</scope>
    <source>
        <strain evidence="15">ATCC BAA-594 / HTCC2503 / KCTC 12087</strain>
    </source>
</reference>
<dbReference type="InterPro" id="IPR037006">
    <property type="entry name" value="CheA-like_homodim_sf"/>
</dbReference>
<evidence type="ECO:0000259" key="12">
    <source>
        <dbReference type="PROSITE" id="PS50109"/>
    </source>
</evidence>
<dbReference type="InterPro" id="IPR003594">
    <property type="entry name" value="HATPase_dom"/>
</dbReference>
<dbReference type="Pfam" id="PF02518">
    <property type="entry name" value="HATPase_c"/>
    <property type="match status" value="1"/>
</dbReference>
<dbReference type="SUPFAM" id="SSF50341">
    <property type="entry name" value="CheW-like"/>
    <property type="match status" value="1"/>
</dbReference>
<dbReference type="EC" id="2.7.13.3" evidence="2"/>
<feature type="domain" description="Histidine kinase" evidence="12">
    <location>
        <begin position="167"/>
        <end position="370"/>
    </location>
</feature>
<dbReference type="Proteomes" id="UP000001302">
    <property type="component" value="Chromosome"/>
</dbReference>
<evidence type="ECO:0000256" key="7">
    <source>
        <dbReference type="ARBA" id="ARBA00022777"/>
    </source>
</evidence>
<keyword evidence="7 14" id="KW-0418">Kinase</keyword>
<evidence type="ECO:0000259" key="13">
    <source>
        <dbReference type="PROSITE" id="PS50851"/>
    </source>
</evidence>
<dbReference type="PANTHER" id="PTHR43395:SF10">
    <property type="entry name" value="CHEMOTAXIS PROTEIN CHEA"/>
    <property type="match status" value="1"/>
</dbReference>
<evidence type="ECO:0000256" key="6">
    <source>
        <dbReference type="ARBA" id="ARBA00022679"/>
    </source>
</evidence>
<gene>
    <name evidence="14" type="ordered locus">PB2503_07589</name>
</gene>
<dbReference type="InterPro" id="IPR004358">
    <property type="entry name" value="Sig_transdc_His_kin-like_C"/>
</dbReference>
<feature type="domain" description="CheW-like" evidence="13">
    <location>
        <begin position="372"/>
        <end position="508"/>
    </location>
</feature>
<dbReference type="GO" id="GO:0005737">
    <property type="term" value="C:cytoplasm"/>
    <property type="evidence" value="ECO:0007669"/>
    <property type="project" value="InterPro"/>
</dbReference>
<evidence type="ECO:0000256" key="2">
    <source>
        <dbReference type="ARBA" id="ARBA00012438"/>
    </source>
</evidence>
<protein>
    <recommendedName>
        <fullName evidence="3">Chemotaxis protein CheA</fullName>
        <ecNumber evidence="2">2.7.13.3</ecNumber>
    </recommendedName>
</protein>
<dbReference type="PRINTS" id="PR00344">
    <property type="entry name" value="BCTRLSENSOR"/>
</dbReference>
<dbReference type="STRING" id="314260.PB2503_07589"/>
<dbReference type="GO" id="GO:0005524">
    <property type="term" value="F:ATP binding"/>
    <property type="evidence" value="ECO:0007669"/>
    <property type="project" value="UniProtKB-KW"/>
</dbReference>
<name>E0TFX4_PARBH</name>
<dbReference type="InterPro" id="IPR036061">
    <property type="entry name" value="CheW-like_dom_sf"/>
</dbReference>
<evidence type="ECO:0000256" key="5">
    <source>
        <dbReference type="ARBA" id="ARBA00022553"/>
    </source>
</evidence>
<dbReference type="Gene3D" id="3.30.565.10">
    <property type="entry name" value="Histidine kinase-like ATPase, C-terminal domain"/>
    <property type="match status" value="1"/>
</dbReference>
<dbReference type="GO" id="GO:0006935">
    <property type="term" value="P:chemotaxis"/>
    <property type="evidence" value="ECO:0007669"/>
    <property type="project" value="UniProtKB-KW"/>
</dbReference>
<dbReference type="Pfam" id="PF02895">
    <property type="entry name" value="H-kinase_dim"/>
    <property type="match status" value="1"/>
</dbReference>
<dbReference type="EMBL" id="CP002156">
    <property type="protein sequence ID" value="ADM09573.1"/>
    <property type="molecule type" value="Genomic_DNA"/>
</dbReference>
<comment type="function">
    <text evidence="10">Involved in the transmission of sensory signals from the chemoreceptors to the flagellar motors. CheA is autophosphorylated; it can transfer its phosphate group to either CheB or CheY.</text>
</comment>
<keyword evidence="8" id="KW-0067">ATP-binding</keyword>